<sequence>MAMTAEPVDPLWRRPLAVPAPVVSLAPRASADVRQAQAFITLLEEEMADLQSQLARIEERVRAGRAGAHHHQSAVQLRLAEVRRLLDALIYRFPSA</sequence>
<gene>
    <name evidence="2" type="ORF">RMCFA_0225</name>
</gene>
<organism evidence="2 3">
    <name type="scientific">Mycolicibacterium fortuitum subsp. acetamidolyticum</name>
    <dbReference type="NCBI Taxonomy" id="144550"/>
    <lineage>
        <taxon>Bacteria</taxon>
        <taxon>Bacillati</taxon>
        <taxon>Actinomycetota</taxon>
        <taxon>Actinomycetes</taxon>
        <taxon>Mycobacteriales</taxon>
        <taxon>Mycobacteriaceae</taxon>
        <taxon>Mycolicibacterium</taxon>
    </lineage>
</organism>
<dbReference type="Proteomes" id="UP000069705">
    <property type="component" value="Unassembled WGS sequence"/>
</dbReference>
<proteinExistence type="predicted"/>
<dbReference type="AlphaFoldDB" id="A0A117ICV2"/>
<accession>A0A117ICV2</accession>
<comment type="caution">
    <text evidence="2">The sequence shown here is derived from an EMBL/GenBank/DDBJ whole genome shotgun (WGS) entry which is preliminary data.</text>
</comment>
<reference evidence="2 3" key="1">
    <citation type="journal article" date="2016" name="Genome Announc.">
        <title>Draft Genome Sequences of Five Rapidly Growing Mycobacterium Species, M. thermoresistibile, M. fortuitum subsp. acetamidolyticum, M. canariasense, M. brisbanense, and M. novocastrense.</title>
        <authorList>
            <person name="Katahira K."/>
            <person name="Ogura Y."/>
            <person name="Gotoh Y."/>
            <person name="Hayashi T."/>
        </authorList>
    </citation>
    <scope>NUCLEOTIDE SEQUENCE [LARGE SCALE GENOMIC DNA]</scope>
    <source>
        <strain evidence="2 3">JCM6368</strain>
    </source>
</reference>
<protein>
    <submittedName>
        <fullName evidence="2">Uncharacterized protein</fullName>
    </submittedName>
</protein>
<evidence type="ECO:0000313" key="2">
    <source>
        <dbReference type="EMBL" id="GAT00111.1"/>
    </source>
</evidence>
<evidence type="ECO:0000313" key="3">
    <source>
        <dbReference type="Proteomes" id="UP000069705"/>
    </source>
</evidence>
<keyword evidence="1" id="KW-0175">Coiled coil</keyword>
<feature type="coiled-coil region" evidence="1">
    <location>
        <begin position="33"/>
        <end position="60"/>
    </location>
</feature>
<reference evidence="3" key="2">
    <citation type="submission" date="2016-02" db="EMBL/GenBank/DDBJ databases">
        <title>Draft genome sequence of five rapidly growing Mycobacterium species.</title>
        <authorList>
            <person name="Katahira K."/>
            <person name="Gotou Y."/>
            <person name="Iida K."/>
            <person name="Ogura Y."/>
            <person name="Hayashi T."/>
        </authorList>
    </citation>
    <scope>NUCLEOTIDE SEQUENCE [LARGE SCALE GENOMIC DNA]</scope>
    <source>
        <strain evidence="3">JCM6368</strain>
    </source>
</reference>
<dbReference type="EMBL" id="BCSZ01000002">
    <property type="protein sequence ID" value="GAT00111.1"/>
    <property type="molecule type" value="Genomic_DNA"/>
</dbReference>
<name>A0A117ICV2_MYCFO</name>
<evidence type="ECO:0000256" key="1">
    <source>
        <dbReference type="SAM" id="Coils"/>
    </source>
</evidence>